<dbReference type="PROSITE" id="PS51257">
    <property type="entry name" value="PROKAR_LIPOPROTEIN"/>
    <property type="match status" value="1"/>
</dbReference>
<dbReference type="InterPro" id="IPR046357">
    <property type="entry name" value="PPIase_dom_sf"/>
</dbReference>
<dbReference type="PROSITE" id="PS50059">
    <property type="entry name" value="FKBP_PPIASE"/>
    <property type="match status" value="1"/>
</dbReference>
<accession>A0A381PHE7</accession>
<dbReference type="SUPFAM" id="SSF54534">
    <property type="entry name" value="FKBP-like"/>
    <property type="match status" value="1"/>
</dbReference>
<evidence type="ECO:0000259" key="6">
    <source>
        <dbReference type="PROSITE" id="PS50059"/>
    </source>
</evidence>
<dbReference type="InterPro" id="IPR001179">
    <property type="entry name" value="PPIase_FKBP_dom"/>
</dbReference>
<evidence type="ECO:0000313" key="7">
    <source>
        <dbReference type="EMBL" id="SUZ66360.1"/>
    </source>
</evidence>
<sequence>MRTKCHRGRKVLSTASLVCAMFLCACAPSVSSESTSPNDSDESVKATHRLPESMSGEAFLEKNRTLPGVITTDSGLQYKVLVQGSGSRPGPRDTVSTHYVGTLIDGTTFDSSRARGSPAQFRVDGVIRGWTEALQLMPVGSKWMLYVPSSLAYGSQRVRPHIGPDETLVFEVELLAIVGG</sequence>
<dbReference type="AlphaFoldDB" id="A0A381PHE7"/>
<protein>
    <recommendedName>
        <fullName evidence="2">peptidylprolyl isomerase</fullName>
        <ecNumber evidence="2">5.2.1.8</ecNumber>
    </recommendedName>
</protein>
<dbReference type="GO" id="GO:0003755">
    <property type="term" value="F:peptidyl-prolyl cis-trans isomerase activity"/>
    <property type="evidence" value="ECO:0007669"/>
    <property type="project" value="UniProtKB-KW"/>
</dbReference>
<evidence type="ECO:0000256" key="1">
    <source>
        <dbReference type="ARBA" id="ARBA00000971"/>
    </source>
</evidence>
<feature type="domain" description="PPIase FKBP-type" evidence="6">
    <location>
        <begin position="92"/>
        <end position="178"/>
    </location>
</feature>
<dbReference type="EC" id="5.2.1.8" evidence="2"/>
<comment type="catalytic activity">
    <reaction evidence="1">
        <text>[protein]-peptidylproline (omega=180) = [protein]-peptidylproline (omega=0)</text>
        <dbReference type="Rhea" id="RHEA:16237"/>
        <dbReference type="Rhea" id="RHEA-COMP:10747"/>
        <dbReference type="Rhea" id="RHEA-COMP:10748"/>
        <dbReference type="ChEBI" id="CHEBI:83833"/>
        <dbReference type="ChEBI" id="CHEBI:83834"/>
        <dbReference type="EC" id="5.2.1.8"/>
    </reaction>
</comment>
<evidence type="ECO:0000256" key="4">
    <source>
        <dbReference type="ARBA" id="ARBA00023235"/>
    </source>
</evidence>
<name>A0A381PHE7_9ZZZZ</name>
<dbReference type="InterPro" id="IPR000774">
    <property type="entry name" value="PPIase_FKBP_N"/>
</dbReference>
<keyword evidence="4" id="KW-0413">Isomerase</keyword>
<evidence type="ECO:0000256" key="2">
    <source>
        <dbReference type="ARBA" id="ARBA00013194"/>
    </source>
</evidence>
<gene>
    <name evidence="7" type="ORF">METZ01_LOCUS19214</name>
</gene>
<dbReference type="PANTHER" id="PTHR43811:SF19">
    <property type="entry name" value="39 KDA FK506-BINDING NUCLEAR PROTEIN"/>
    <property type="match status" value="1"/>
</dbReference>
<dbReference type="Gene3D" id="3.10.50.40">
    <property type="match status" value="1"/>
</dbReference>
<organism evidence="7">
    <name type="scientific">marine metagenome</name>
    <dbReference type="NCBI Taxonomy" id="408172"/>
    <lineage>
        <taxon>unclassified sequences</taxon>
        <taxon>metagenomes</taxon>
        <taxon>ecological metagenomes</taxon>
    </lineage>
</organism>
<keyword evidence="3" id="KW-0697">Rotamase</keyword>
<dbReference type="EMBL" id="UINC01000983">
    <property type="protein sequence ID" value="SUZ66360.1"/>
    <property type="molecule type" value="Genomic_DNA"/>
</dbReference>
<proteinExistence type="predicted"/>
<dbReference type="Pfam" id="PF00254">
    <property type="entry name" value="FKBP_C"/>
    <property type="match status" value="1"/>
</dbReference>
<evidence type="ECO:0000256" key="3">
    <source>
        <dbReference type="ARBA" id="ARBA00023110"/>
    </source>
</evidence>
<evidence type="ECO:0000256" key="5">
    <source>
        <dbReference type="SAM" id="MobiDB-lite"/>
    </source>
</evidence>
<feature type="region of interest" description="Disordered" evidence="5">
    <location>
        <begin position="29"/>
        <end position="48"/>
    </location>
</feature>
<dbReference type="PANTHER" id="PTHR43811">
    <property type="entry name" value="FKBP-TYPE PEPTIDYL-PROLYL CIS-TRANS ISOMERASE FKPA"/>
    <property type="match status" value="1"/>
</dbReference>
<reference evidence="7" key="1">
    <citation type="submission" date="2018-05" db="EMBL/GenBank/DDBJ databases">
        <authorList>
            <person name="Lanie J.A."/>
            <person name="Ng W.-L."/>
            <person name="Kazmierczak K.M."/>
            <person name="Andrzejewski T.M."/>
            <person name="Davidsen T.M."/>
            <person name="Wayne K.J."/>
            <person name="Tettelin H."/>
            <person name="Glass J.I."/>
            <person name="Rusch D."/>
            <person name="Podicherti R."/>
            <person name="Tsui H.-C.T."/>
            <person name="Winkler M.E."/>
        </authorList>
    </citation>
    <scope>NUCLEOTIDE SEQUENCE</scope>
</reference>
<dbReference type="GO" id="GO:0006457">
    <property type="term" value="P:protein folding"/>
    <property type="evidence" value="ECO:0007669"/>
    <property type="project" value="InterPro"/>
</dbReference>
<dbReference type="Pfam" id="PF01346">
    <property type="entry name" value="FKBP_N"/>
    <property type="match status" value="1"/>
</dbReference>
<feature type="compositionally biased region" description="Polar residues" evidence="5">
    <location>
        <begin position="29"/>
        <end position="38"/>
    </location>
</feature>